<dbReference type="InterPro" id="IPR007253">
    <property type="entry name" value="Cell_wall-bd_2"/>
</dbReference>
<dbReference type="Pfam" id="PF00801">
    <property type="entry name" value="PKD"/>
    <property type="match status" value="1"/>
</dbReference>
<reference evidence="4 5" key="1">
    <citation type="submission" date="2023-04" db="EMBL/GenBank/DDBJ databases">
        <title>Genome Encyclopedia of Bacteria and Archaea VI: Functional Genomics of Type Strains.</title>
        <authorList>
            <person name="Whitman W."/>
        </authorList>
    </citation>
    <scope>NUCLEOTIDE SEQUENCE [LARGE SCALE GENOMIC DNA]</scope>
    <source>
        <strain evidence="4 5">SG_E_30_P1</strain>
    </source>
</reference>
<organism evidence="4 5">
    <name type="scientific">Antiquaquibacter oligotrophicus</name>
    <dbReference type="NCBI Taxonomy" id="2880260"/>
    <lineage>
        <taxon>Bacteria</taxon>
        <taxon>Bacillati</taxon>
        <taxon>Actinomycetota</taxon>
        <taxon>Actinomycetes</taxon>
        <taxon>Micrococcales</taxon>
        <taxon>Microbacteriaceae</taxon>
        <taxon>Antiquaquibacter</taxon>
    </lineage>
</organism>
<dbReference type="Pfam" id="PF07995">
    <property type="entry name" value="GSDH"/>
    <property type="match status" value="1"/>
</dbReference>
<dbReference type="EMBL" id="JARXVQ010000001">
    <property type="protein sequence ID" value="MDH6182341.1"/>
    <property type="molecule type" value="Genomic_DNA"/>
</dbReference>
<dbReference type="Pfam" id="PF06283">
    <property type="entry name" value="ThuA"/>
    <property type="match status" value="1"/>
</dbReference>
<dbReference type="CDD" id="cd00146">
    <property type="entry name" value="PKD"/>
    <property type="match status" value="2"/>
</dbReference>
<dbReference type="Gene3D" id="3.40.50.12090">
    <property type="match status" value="1"/>
</dbReference>
<dbReference type="Pfam" id="PF03422">
    <property type="entry name" value="CBM_6"/>
    <property type="match status" value="1"/>
</dbReference>
<dbReference type="CDD" id="cd04084">
    <property type="entry name" value="CBM6_xylanase-like"/>
    <property type="match status" value="1"/>
</dbReference>
<dbReference type="InterPro" id="IPR041542">
    <property type="entry name" value="GH43_C2"/>
</dbReference>
<dbReference type="InterPro" id="IPR011042">
    <property type="entry name" value="6-blade_b-propeller_TolB-like"/>
</dbReference>
<dbReference type="SMART" id="SM00606">
    <property type="entry name" value="CBD_IV"/>
    <property type="match status" value="1"/>
</dbReference>
<dbReference type="Gene3D" id="2.60.120.260">
    <property type="entry name" value="Galactose-binding domain-like"/>
    <property type="match status" value="1"/>
</dbReference>
<evidence type="ECO:0000259" key="3">
    <source>
        <dbReference type="PROSITE" id="PS51175"/>
    </source>
</evidence>
<proteinExistence type="predicted"/>
<dbReference type="InterPro" id="IPR013783">
    <property type="entry name" value="Ig-like_fold"/>
</dbReference>
<dbReference type="Gene3D" id="2.120.10.30">
    <property type="entry name" value="TolB, C-terminal domain"/>
    <property type="match status" value="1"/>
</dbReference>
<dbReference type="PROSITE" id="PS50093">
    <property type="entry name" value="PKD"/>
    <property type="match status" value="2"/>
</dbReference>
<feature type="domain" description="PKD" evidence="2">
    <location>
        <begin position="1121"/>
        <end position="1180"/>
    </location>
</feature>
<dbReference type="InterPro" id="IPR022409">
    <property type="entry name" value="PKD/Chitinase_dom"/>
</dbReference>
<name>A0ABT6KQU0_9MICO</name>
<dbReference type="InterPro" id="IPR029062">
    <property type="entry name" value="Class_I_gatase-like"/>
</dbReference>
<dbReference type="SUPFAM" id="SSF49899">
    <property type="entry name" value="Concanavalin A-like lectins/glucanases"/>
    <property type="match status" value="2"/>
</dbReference>
<sequence length="1980" mass="210368">MTRTALASPRGAHSPRRRALALATGAMMALSLAVPLSLSASAAPAEAAVDFRVLVFSKTAGFRHGSIETGNAAIEALGEANNFEVEVSEDATLFDAVNADGLATYDAIVFNSTTGDFFTPEQQETFENYIRNGGGFAGIHAASDAEYDWPWWNQLVGAYFNGHPVDQTATIKINDRVNPSTEHLTGDSWQRLDEWYNFRNFQTDKVHVLLSLVESSYTGGTNGVEHPISWCQEIEGGRSWYTGMGHTNASFSEQNFLQHILGGIKIAAGVVPSGCSASQSENYEKVVLDENTDNPMALDIVQAGDESGTVFFIERNGRVQRLEAGSHAKSTALTLSVTQGNEDGLLGIVLDPDFDENGWGYFYYSPNTVSQQDGPHNRISRFTYNFATKVFDPASEVAVLKVPTQRNTCCHAGGDMLFDNDGNLILATGDNTNPFESDGYAPIDERAGRQDYDAQRTSGNTNDLRGKIIRITPTDEGGYTIPSGNLFDENADTEGKTRPEIYAMGFRNPFRIGVDPKTNNYLVGEYGPDAGAPSATRGPAGTVEWNIVDEPGNYGWPYVVGVKPYRDYNFATSASGPAFSLTGPTNNSPNNTGLTTLPPVIAPELWMENGLNPTNVPEIGGSGAPMGGPAYDFDPDLESDIKWPEYWDGRALFGEWNQGKMYSFQLNRDAPGDVGSRVVDIDRTMPGIFDPSLPVDQRWNRSMDFEFGPDGALYIIDWGSEFGGSTGDSGVYRIDYIQGSPSPIARAGSDISNGPTAPLTVQFNSDGTRHPLAKDFTIEWDFGDGSPTSTVEDPIHTYMSIGTFQATLTVTDEEGKVAVATVPIIVGNAMPEVTITFPQSGGVFEWGDQIAYEVTVNDPDASGPIDCSRVRVLPALGHDSHNHDFGEQFGCQGSFQTARDAGHGLEANLFWVVNVSYVDDGGLAGTPLTGFAQTVLNPSLMQAEYFDETGRVNGTGGADDGVRVETTSDSAGGGQNLGFIEVGDWFSFEPFNLQGLDSVSMRLAKGFPGAGNFDVRWNSPTGPTIASVPFGPSGDGSQWQVYSDFEADFIEDLPQGTGTIYFVLTEGGANVNWIEYIGDGLPSNERPVIDFEVDTTSGEAPLTVNATVSATDPDAQEGDGPVTFQWNSGTGSGFVPGDASESFVYDTAGQYQLTVRATDARGAYTEESRVITVTDALSGMCFAGRSDGFDGTTLDTARWNSIVRPNQNLVVDDGVLTIPAARSDIHGGGGNTPNIVLQDAPDGSWSATAKINFPARTQWQQSGIVLYENDDNYMKLVMISMSADGNAANRVFQFLKEDDATPVEQNSPNLGAEFPDDYFVRLVSDGTTMTAWYSTDGENYTQVGNGFALSGIENPRIGLLTLGSTSSQTESLPIIDAKYDWFYITPDDTIPAADPNDEFDGTALNSCRWSVVREDPAGYRVQNGALQIDTTANDIYGGEQGVPNFILQPQPGDDWVVETRLDGSDFDRQYHQGGIILYTDDDNYVKLDLVSTNQGGSPVARNLEMRSEIGGVVQEPQPSASAPSNGIVYLRLEKAGTTFTAYSSPDGVTWTPFTQQVSNTAVANARVGLYALGNATQGQVSATAYFDYFRLVGQEPVDETAPTVSGSASGRTVTLTAQDAGSGVASIEYQLPGESAWTTYSAPFAVPGTAEVIVSIRATDVAGNVSTVGTVTVAATENPNPDVTVDRIAGANRYEVAVNISQNAYPETAPVVYVASGANYPDALSAGPAAAHEGGPLLLVQPNAIPAVVSAEIQRLSPDKIVVVGGTASVTADAFYSLSLLADESVRIAGANRYEASRNVAEYAFGSAEFAYLATGEKFPDALSAGGAAGVKDAPVILVQGSATDLDAATGALLEALGTTETRVLGGEASVSAGVFDDIAAITTATRLGGSDRYEAARNINADAFDTAERAFIATGLNFPDALAGSAWAASLGAPLYVAPGTCVTAGVLSDLDSLGVTHVTLLGGEASLTPAVFSLTPCA</sequence>
<dbReference type="InterPro" id="IPR029010">
    <property type="entry name" value="ThuA-like"/>
</dbReference>
<accession>A0ABT6KQU0</accession>
<dbReference type="PROSITE" id="PS51175">
    <property type="entry name" value="CBM6"/>
    <property type="match status" value="1"/>
</dbReference>
<evidence type="ECO:0000313" key="4">
    <source>
        <dbReference type="EMBL" id="MDH6182341.1"/>
    </source>
</evidence>
<dbReference type="InterPro" id="IPR035986">
    <property type="entry name" value="PKD_dom_sf"/>
</dbReference>
<keyword evidence="1" id="KW-0732">Signal</keyword>
<dbReference type="InterPro" id="IPR058094">
    <property type="entry name" value="Ig-like_OmpL47-like"/>
</dbReference>
<keyword evidence="5" id="KW-1185">Reference proteome</keyword>
<dbReference type="PANTHER" id="PTHR40469:SF2">
    <property type="entry name" value="GALACTOSE-BINDING DOMAIN-LIKE SUPERFAMILY PROTEIN"/>
    <property type="match status" value="1"/>
</dbReference>
<feature type="domain" description="PKD" evidence="2">
    <location>
        <begin position="744"/>
        <end position="826"/>
    </location>
</feature>
<dbReference type="SUPFAM" id="SSF49785">
    <property type="entry name" value="Galactose-binding domain-like"/>
    <property type="match status" value="1"/>
</dbReference>
<dbReference type="SMART" id="SM00089">
    <property type="entry name" value="PKD"/>
    <property type="match status" value="2"/>
</dbReference>
<dbReference type="Pfam" id="PF17851">
    <property type="entry name" value="GH43_C2"/>
    <property type="match status" value="2"/>
</dbReference>
<dbReference type="Pfam" id="PF18911">
    <property type="entry name" value="PKD_4"/>
    <property type="match status" value="1"/>
</dbReference>
<dbReference type="PANTHER" id="PTHR40469">
    <property type="entry name" value="SECRETED GLYCOSYL HYDROLASE"/>
    <property type="match status" value="1"/>
</dbReference>
<dbReference type="InterPro" id="IPR008979">
    <property type="entry name" value="Galactose-bd-like_sf"/>
</dbReference>
<evidence type="ECO:0000256" key="1">
    <source>
        <dbReference type="ARBA" id="ARBA00022729"/>
    </source>
</evidence>
<dbReference type="InterPro" id="IPR006584">
    <property type="entry name" value="Cellulose-bd_IV"/>
</dbReference>
<dbReference type="InterPro" id="IPR012938">
    <property type="entry name" value="Glc/Sorbosone_DH"/>
</dbReference>
<dbReference type="Gene3D" id="2.60.120.200">
    <property type="match status" value="2"/>
</dbReference>
<dbReference type="InterPro" id="IPR005084">
    <property type="entry name" value="CBM6"/>
</dbReference>
<dbReference type="InterPro" id="IPR013320">
    <property type="entry name" value="ConA-like_dom_sf"/>
</dbReference>
<evidence type="ECO:0000259" key="2">
    <source>
        <dbReference type="PROSITE" id="PS50093"/>
    </source>
</evidence>
<dbReference type="Gene3D" id="2.60.40.10">
    <property type="entry name" value="Immunoglobulins"/>
    <property type="match status" value="2"/>
</dbReference>
<dbReference type="SUPFAM" id="SSF52317">
    <property type="entry name" value="Class I glutamine amidotransferase-like"/>
    <property type="match status" value="1"/>
</dbReference>
<feature type="domain" description="CBM6" evidence="3">
    <location>
        <begin position="939"/>
        <end position="1077"/>
    </location>
</feature>
<dbReference type="SUPFAM" id="SSF50952">
    <property type="entry name" value="Soluble quinoprotein glucose dehydrogenase"/>
    <property type="match status" value="1"/>
</dbReference>
<dbReference type="InterPro" id="IPR000601">
    <property type="entry name" value="PKD_dom"/>
</dbReference>
<dbReference type="Proteomes" id="UP001160142">
    <property type="component" value="Unassembled WGS sequence"/>
</dbReference>
<evidence type="ECO:0000313" key="5">
    <source>
        <dbReference type="Proteomes" id="UP001160142"/>
    </source>
</evidence>
<dbReference type="SUPFAM" id="SSF49299">
    <property type="entry name" value="PKD domain"/>
    <property type="match status" value="2"/>
</dbReference>
<dbReference type="Gene3D" id="3.40.50.880">
    <property type="match status" value="1"/>
</dbReference>
<dbReference type="Pfam" id="PF04122">
    <property type="entry name" value="CW_binding_2"/>
    <property type="match status" value="3"/>
</dbReference>
<comment type="caution">
    <text evidence="4">The sequence shown here is derived from an EMBL/GenBank/DDBJ whole genome shotgun (WGS) entry which is preliminary data.</text>
</comment>
<dbReference type="NCBIfam" id="NF047446">
    <property type="entry name" value="barrel_OmpL47"/>
    <property type="match status" value="1"/>
</dbReference>
<dbReference type="InterPro" id="IPR011041">
    <property type="entry name" value="Quinoprot_gluc/sorb_DH_b-prop"/>
</dbReference>
<gene>
    <name evidence="4" type="ORF">M2152_002523</name>
</gene>
<protein>
    <submittedName>
        <fullName evidence="4">Cytochrome c</fullName>
    </submittedName>
</protein>